<sequence>MILLESNTDQPPRQFALNSNGRNVPKIMERLRHDDHHRGIDDLSRSHLFGWPASLNGFASGQRLHVGQPPLDLVHDGALQTTATAMASI</sequence>
<name>A0ABX7GZ27_9GAMM</name>
<feature type="region of interest" description="Disordered" evidence="1">
    <location>
        <begin position="1"/>
        <end position="20"/>
    </location>
</feature>
<dbReference type="EMBL" id="CP064030">
    <property type="protein sequence ID" value="QRN55652.1"/>
    <property type="molecule type" value="Genomic_DNA"/>
</dbReference>
<reference evidence="2 3" key="1">
    <citation type="submission" date="2020-10" db="EMBL/GenBank/DDBJ databases">
        <title>Phylogeny of dyella-like bacteria.</title>
        <authorList>
            <person name="Fu J."/>
        </authorList>
    </citation>
    <scope>NUCLEOTIDE SEQUENCE [LARGE SCALE GENOMIC DNA]</scope>
    <source>
        <strain evidence="2 3">DHOB09</strain>
    </source>
</reference>
<organism evidence="2 3">
    <name type="scientific">Dyella caseinilytica</name>
    <dbReference type="NCBI Taxonomy" id="1849581"/>
    <lineage>
        <taxon>Bacteria</taxon>
        <taxon>Pseudomonadati</taxon>
        <taxon>Pseudomonadota</taxon>
        <taxon>Gammaproteobacteria</taxon>
        <taxon>Lysobacterales</taxon>
        <taxon>Rhodanobacteraceae</taxon>
        <taxon>Dyella</taxon>
    </lineage>
</organism>
<keyword evidence="3" id="KW-1185">Reference proteome</keyword>
<evidence type="ECO:0000256" key="1">
    <source>
        <dbReference type="SAM" id="MobiDB-lite"/>
    </source>
</evidence>
<evidence type="ECO:0000313" key="2">
    <source>
        <dbReference type="EMBL" id="QRN55652.1"/>
    </source>
</evidence>
<dbReference type="Proteomes" id="UP000663181">
    <property type="component" value="Chromosome"/>
</dbReference>
<protein>
    <submittedName>
        <fullName evidence="2">Uncharacterized protein</fullName>
    </submittedName>
</protein>
<proteinExistence type="predicted"/>
<evidence type="ECO:0000313" key="3">
    <source>
        <dbReference type="Proteomes" id="UP000663181"/>
    </source>
</evidence>
<dbReference type="RefSeq" id="WP_188799218.1">
    <property type="nucleotide sequence ID" value="NZ_BMIZ01000001.1"/>
</dbReference>
<accession>A0ABX7GZ27</accession>
<gene>
    <name evidence="2" type="ORF">ISN74_10180</name>
</gene>